<comment type="similarity">
    <text evidence="2">Belongs to the paired homeobox family. Bicoid subfamily.</text>
</comment>
<keyword evidence="3 6" id="KW-0238">DNA-binding</keyword>
<dbReference type="Pfam" id="PF00046">
    <property type="entry name" value="Homeodomain"/>
    <property type="match status" value="1"/>
</dbReference>
<evidence type="ECO:0000256" key="4">
    <source>
        <dbReference type="ARBA" id="ARBA00023155"/>
    </source>
</evidence>
<dbReference type="InterPro" id="IPR001356">
    <property type="entry name" value="HD"/>
</dbReference>
<comment type="subcellular location">
    <subcellularLocation>
        <location evidence="1 6 7">Nucleus</location>
    </subcellularLocation>
</comment>
<dbReference type="GO" id="GO:0005634">
    <property type="term" value="C:nucleus"/>
    <property type="evidence" value="ECO:0007669"/>
    <property type="project" value="UniProtKB-SubCell"/>
</dbReference>
<evidence type="ECO:0000256" key="5">
    <source>
        <dbReference type="ARBA" id="ARBA00023242"/>
    </source>
</evidence>
<name>T2MFI7_HYDVU</name>
<evidence type="ECO:0000256" key="3">
    <source>
        <dbReference type="ARBA" id="ARBA00023125"/>
    </source>
</evidence>
<dbReference type="InterPro" id="IPR017970">
    <property type="entry name" value="Homeobox_CS"/>
</dbReference>
<feature type="non-terminal residue" evidence="9">
    <location>
        <position position="1"/>
    </location>
</feature>
<evidence type="ECO:0000256" key="6">
    <source>
        <dbReference type="PROSITE-ProRule" id="PRU00108"/>
    </source>
</evidence>
<keyword evidence="4 6" id="KW-0371">Homeobox</keyword>
<evidence type="ECO:0000256" key="1">
    <source>
        <dbReference type="ARBA" id="ARBA00004123"/>
    </source>
</evidence>
<dbReference type="InterPro" id="IPR051440">
    <property type="entry name" value="Goosecoid-like_HB"/>
</dbReference>
<evidence type="ECO:0000259" key="8">
    <source>
        <dbReference type="PROSITE" id="PS50071"/>
    </source>
</evidence>
<evidence type="ECO:0000256" key="7">
    <source>
        <dbReference type="RuleBase" id="RU000682"/>
    </source>
</evidence>
<dbReference type="PROSITE" id="PS00027">
    <property type="entry name" value="HOMEOBOX_1"/>
    <property type="match status" value="1"/>
</dbReference>
<organism evidence="9">
    <name type="scientific">Hydra vulgaris</name>
    <name type="common">Hydra</name>
    <name type="synonym">Hydra attenuata</name>
    <dbReference type="NCBI Taxonomy" id="6087"/>
    <lineage>
        <taxon>Eukaryota</taxon>
        <taxon>Metazoa</taxon>
        <taxon>Cnidaria</taxon>
        <taxon>Hydrozoa</taxon>
        <taxon>Hydroidolina</taxon>
        <taxon>Anthoathecata</taxon>
        <taxon>Aplanulata</taxon>
        <taxon>Hydridae</taxon>
        <taxon>Hydra</taxon>
    </lineage>
</organism>
<dbReference type="AlphaFoldDB" id="T2MFI7"/>
<dbReference type="GO" id="GO:0000981">
    <property type="term" value="F:DNA-binding transcription factor activity, RNA polymerase II-specific"/>
    <property type="evidence" value="ECO:0007669"/>
    <property type="project" value="InterPro"/>
</dbReference>
<dbReference type="FunFam" id="1.10.10.60:FF:000679">
    <property type="entry name" value="Homeobox protein aristaless"/>
    <property type="match status" value="1"/>
</dbReference>
<dbReference type="PANTHER" id="PTHR46643">
    <property type="entry name" value="HOMEOBOX PROTEIN GOOSECOID-RELATED"/>
    <property type="match status" value="1"/>
</dbReference>
<dbReference type="SMART" id="SM00389">
    <property type="entry name" value="HOX"/>
    <property type="match status" value="1"/>
</dbReference>
<dbReference type="GO" id="GO:0000978">
    <property type="term" value="F:RNA polymerase II cis-regulatory region sequence-specific DNA binding"/>
    <property type="evidence" value="ECO:0007669"/>
    <property type="project" value="TreeGrafter"/>
</dbReference>
<protein>
    <submittedName>
        <fullName evidence="9">Homeobox protein goosecoid</fullName>
    </submittedName>
</protein>
<dbReference type="CDD" id="cd00086">
    <property type="entry name" value="homeodomain"/>
    <property type="match status" value="1"/>
</dbReference>
<dbReference type="PROSITE" id="PS50071">
    <property type="entry name" value="HOMEOBOX_2"/>
    <property type="match status" value="1"/>
</dbReference>
<feature type="DNA-binding region" description="Homeobox" evidence="6">
    <location>
        <begin position="163"/>
        <end position="222"/>
    </location>
</feature>
<feature type="domain" description="Homeobox" evidence="8">
    <location>
        <begin position="161"/>
        <end position="221"/>
    </location>
</feature>
<dbReference type="EMBL" id="HAAD01004433">
    <property type="protein sequence ID" value="CDG70665.1"/>
    <property type="molecule type" value="mRNA"/>
</dbReference>
<gene>
    <name evidence="9" type="primary">GSC</name>
</gene>
<dbReference type="PANTHER" id="PTHR46643:SF1">
    <property type="entry name" value="HOMEOBOX PROTEIN GOOSECOID-2"/>
    <property type="match status" value="1"/>
</dbReference>
<proteinExistence type="evidence at transcript level"/>
<sequence>LMPYQWLTCLLGRCNGTFEKKFEMSSFLMENILKEEFNTKKFSLKNLQQNQPRLEFQCISHNTSPEFKTKTQERYERNILLDEYSCFSHSCHLCYGQLNSDPFKLSSKISSELRRQSSQDYPDLNYMERSCFYCPTQHFILNNTNLNTDKPFKKNSYSSHFLKRRHRTIFSDEQLNVLERLFNKTHYPDVIVREEIAGIINLTEEKVEVWFKNRRARWRKQKKDLSGIY</sequence>
<dbReference type="OrthoDB" id="6159439at2759"/>
<dbReference type="SUPFAM" id="SSF46689">
    <property type="entry name" value="Homeodomain-like"/>
    <property type="match status" value="1"/>
</dbReference>
<accession>T2MFI7</accession>
<keyword evidence="5 6" id="KW-0539">Nucleus</keyword>
<dbReference type="Gene3D" id="1.10.10.60">
    <property type="entry name" value="Homeodomain-like"/>
    <property type="match status" value="1"/>
</dbReference>
<evidence type="ECO:0000313" key="9">
    <source>
        <dbReference type="EMBL" id="CDG70665.1"/>
    </source>
</evidence>
<reference evidence="9" key="1">
    <citation type="journal article" date="2013" name="Genome Biol. Evol.">
        <title>Punctuated emergences of genetic and phenotypic innovations in eumetazoan, bilaterian, euteleostome, and hominidae ancestors.</title>
        <authorList>
            <person name="Wenger Y."/>
            <person name="Galliot B."/>
        </authorList>
    </citation>
    <scope>NUCLEOTIDE SEQUENCE</scope>
    <source>
        <tissue evidence="9">Whole animals</tissue>
    </source>
</reference>
<dbReference type="InterPro" id="IPR009057">
    <property type="entry name" value="Homeodomain-like_sf"/>
</dbReference>
<evidence type="ECO:0000256" key="2">
    <source>
        <dbReference type="ARBA" id="ARBA00006503"/>
    </source>
</evidence>